<feature type="transmembrane region" description="Helical" evidence="8">
    <location>
        <begin position="206"/>
        <end position="226"/>
    </location>
</feature>
<dbReference type="RefSeq" id="WP_093261891.1">
    <property type="nucleotide sequence ID" value="NZ_FNOK01000004.1"/>
</dbReference>
<name>A0A1H2URL7_9PSEU</name>
<feature type="transmembrane region" description="Helical" evidence="8">
    <location>
        <begin position="183"/>
        <end position="200"/>
    </location>
</feature>
<evidence type="ECO:0000256" key="6">
    <source>
        <dbReference type="ARBA" id="ARBA00022989"/>
    </source>
</evidence>
<dbReference type="InterPro" id="IPR052017">
    <property type="entry name" value="TSUP"/>
</dbReference>
<evidence type="ECO:0000313" key="10">
    <source>
        <dbReference type="Proteomes" id="UP000199529"/>
    </source>
</evidence>
<keyword evidence="6 8" id="KW-1133">Transmembrane helix</keyword>
<feature type="transmembrane region" description="Helical" evidence="8">
    <location>
        <begin position="76"/>
        <end position="97"/>
    </location>
</feature>
<dbReference type="InterPro" id="IPR002781">
    <property type="entry name" value="TM_pro_TauE-like"/>
</dbReference>
<protein>
    <recommendedName>
        <fullName evidence="8">Probable membrane transporter protein</fullName>
    </recommendedName>
</protein>
<evidence type="ECO:0000256" key="2">
    <source>
        <dbReference type="ARBA" id="ARBA00009142"/>
    </source>
</evidence>
<dbReference type="AlphaFoldDB" id="A0A1H2URL7"/>
<dbReference type="STRING" id="418495.SAMN05216215_100465"/>
<keyword evidence="7 8" id="KW-0472">Membrane</keyword>
<accession>A0A1H2URL7</accession>
<feature type="transmembrane region" description="Helical" evidence="8">
    <location>
        <begin position="143"/>
        <end position="171"/>
    </location>
</feature>
<dbReference type="EMBL" id="FNOK01000004">
    <property type="protein sequence ID" value="SDW58751.1"/>
    <property type="molecule type" value="Genomic_DNA"/>
</dbReference>
<comment type="subcellular location">
    <subcellularLocation>
        <location evidence="1 8">Cell membrane</location>
        <topology evidence="1 8">Multi-pass membrane protein</topology>
    </subcellularLocation>
</comment>
<reference evidence="10" key="1">
    <citation type="submission" date="2016-10" db="EMBL/GenBank/DDBJ databases">
        <authorList>
            <person name="Varghese N."/>
            <person name="Submissions S."/>
        </authorList>
    </citation>
    <scope>NUCLEOTIDE SEQUENCE [LARGE SCALE GENOMIC DNA]</scope>
    <source>
        <strain evidence="10">CGMCC 4.3530</strain>
    </source>
</reference>
<keyword evidence="3" id="KW-0813">Transport</keyword>
<gene>
    <name evidence="9" type="ORF">SAMN05216215_100465</name>
</gene>
<feature type="transmembrane region" description="Helical" evidence="8">
    <location>
        <begin position="233"/>
        <end position="251"/>
    </location>
</feature>
<evidence type="ECO:0000313" key="9">
    <source>
        <dbReference type="EMBL" id="SDW58751.1"/>
    </source>
</evidence>
<proteinExistence type="inferred from homology"/>
<dbReference type="OrthoDB" id="3782574at2"/>
<sequence>MFTDWLELALLVVVGFLSGAINAVAGGGSLLVFPALLATGMSPLVANVTNSVAQGPGFVGAAISQRKDLAGTPRRMWLTTVAAAVGSALGCVLLMVLPGKVFDAVVPALVGLSAVLMAFQNTIRKWLGTPGEDAPDRTVLLTVGIFLASIYGGYFGGARSVILIAILVLAATDSMRRLNALKSWLGMIGSAVTLVVYALIAPVDWIAVLMLVPTTVLGGFVGGKLAQKLPSNLLRYLVVVIAAGVAIYMALD</sequence>
<dbReference type="Pfam" id="PF01925">
    <property type="entry name" value="TauE"/>
    <property type="match status" value="1"/>
</dbReference>
<evidence type="ECO:0000256" key="3">
    <source>
        <dbReference type="ARBA" id="ARBA00022448"/>
    </source>
</evidence>
<evidence type="ECO:0000256" key="8">
    <source>
        <dbReference type="RuleBase" id="RU363041"/>
    </source>
</evidence>
<dbReference type="Proteomes" id="UP000199529">
    <property type="component" value="Unassembled WGS sequence"/>
</dbReference>
<dbReference type="PANTHER" id="PTHR30269:SF0">
    <property type="entry name" value="MEMBRANE TRANSPORTER PROTEIN YFCA-RELATED"/>
    <property type="match status" value="1"/>
</dbReference>
<keyword evidence="10" id="KW-1185">Reference proteome</keyword>
<dbReference type="PANTHER" id="PTHR30269">
    <property type="entry name" value="TRANSMEMBRANE PROTEIN YFCA"/>
    <property type="match status" value="1"/>
</dbReference>
<evidence type="ECO:0000256" key="4">
    <source>
        <dbReference type="ARBA" id="ARBA00022475"/>
    </source>
</evidence>
<comment type="similarity">
    <text evidence="2 8">Belongs to the 4-toluene sulfonate uptake permease (TSUP) (TC 2.A.102) family.</text>
</comment>
<evidence type="ECO:0000256" key="7">
    <source>
        <dbReference type="ARBA" id="ARBA00023136"/>
    </source>
</evidence>
<organism evidence="9 10">
    <name type="scientific">Saccharopolyspora shandongensis</name>
    <dbReference type="NCBI Taxonomy" id="418495"/>
    <lineage>
        <taxon>Bacteria</taxon>
        <taxon>Bacillati</taxon>
        <taxon>Actinomycetota</taxon>
        <taxon>Actinomycetes</taxon>
        <taxon>Pseudonocardiales</taxon>
        <taxon>Pseudonocardiaceae</taxon>
        <taxon>Saccharopolyspora</taxon>
    </lineage>
</organism>
<dbReference type="GO" id="GO:0005886">
    <property type="term" value="C:plasma membrane"/>
    <property type="evidence" value="ECO:0007669"/>
    <property type="project" value="UniProtKB-SubCell"/>
</dbReference>
<keyword evidence="4 8" id="KW-1003">Cell membrane</keyword>
<feature type="transmembrane region" description="Helical" evidence="8">
    <location>
        <begin position="104"/>
        <end position="123"/>
    </location>
</feature>
<evidence type="ECO:0000256" key="5">
    <source>
        <dbReference type="ARBA" id="ARBA00022692"/>
    </source>
</evidence>
<evidence type="ECO:0000256" key="1">
    <source>
        <dbReference type="ARBA" id="ARBA00004651"/>
    </source>
</evidence>
<keyword evidence="5 8" id="KW-0812">Transmembrane</keyword>